<dbReference type="SMART" id="SM00530">
    <property type="entry name" value="HTH_XRE"/>
    <property type="match status" value="1"/>
</dbReference>
<dbReference type="PROSITE" id="PS50943">
    <property type="entry name" value="HTH_CROC1"/>
    <property type="match status" value="1"/>
</dbReference>
<dbReference type="Proteomes" id="UP000092691">
    <property type="component" value="Chromosome"/>
</dbReference>
<dbReference type="InterPro" id="IPR001387">
    <property type="entry name" value="Cro/C1-type_HTH"/>
</dbReference>
<organism evidence="3 4">
    <name type="scientific">Rhizobium leguminosarum</name>
    <dbReference type="NCBI Taxonomy" id="384"/>
    <lineage>
        <taxon>Bacteria</taxon>
        <taxon>Pseudomonadati</taxon>
        <taxon>Pseudomonadota</taxon>
        <taxon>Alphaproteobacteria</taxon>
        <taxon>Hyphomicrobiales</taxon>
        <taxon>Rhizobiaceae</taxon>
        <taxon>Rhizobium/Agrobacterium group</taxon>
        <taxon>Rhizobium</taxon>
    </lineage>
</organism>
<dbReference type="PANTHER" id="PTHR46797">
    <property type="entry name" value="HTH-TYPE TRANSCRIPTIONAL REGULATOR"/>
    <property type="match status" value="1"/>
</dbReference>
<protein>
    <submittedName>
        <fullName evidence="3">Transcriptional regulator</fullName>
    </submittedName>
</protein>
<dbReference type="PANTHER" id="PTHR46797:SF1">
    <property type="entry name" value="METHYLPHOSPHONATE SYNTHASE"/>
    <property type="match status" value="1"/>
</dbReference>
<name>A0A1B1C886_RHILE</name>
<dbReference type="Pfam" id="PF01381">
    <property type="entry name" value="HTH_3"/>
    <property type="match status" value="1"/>
</dbReference>
<dbReference type="RefSeq" id="WP_062583482.1">
    <property type="nucleotide sequence ID" value="NZ_CP016286.1"/>
</dbReference>
<proteinExistence type="predicted"/>
<evidence type="ECO:0000259" key="2">
    <source>
        <dbReference type="PROSITE" id="PS50943"/>
    </source>
</evidence>
<reference evidence="3 4" key="1">
    <citation type="submission" date="2016-06" db="EMBL/GenBank/DDBJ databases">
        <title>Microsymbionts genomes from the relict species Vavilovia formosa.</title>
        <authorList>
            <person name="Chirak E."/>
            <person name="Kimeklis A."/>
            <person name="Andronov E."/>
        </authorList>
    </citation>
    <scope>NUCLEOTIDE SEQUENCE [LARGE SCALE GENOMIC DNA]</scope>
    <source>
        <strain evidence="3 4">Vaf10</strain>
    </source>
</reference>
<accession>A0A1B1C886</accession>
<evidence type="ECO:0000313" key="4">
    <source>
        <dbReference type="Proteomes" id="UP000092691"/>
    </source>
</evidence>
<evidence type="ECO:0000313" key="3">
    <source>
        <dbReference type="EMBL" id="ANP86008.1"/>
    </source>
</evidence>
<dbReference type="GO" id="GO:0005829">
    <property type="term" value="C:cytosol"/>
    <property type="evidence" value="ECO:0007669"/>
    <property type="project" value="TreeGrafter"/>
</dbReference>
<evidence type="ECO:0000256" key="1">
    <source>
        <dbReference type="ARBA" id="ARBA00023125"/>
    </source>
</evidence>
<dbReference type="OrthoDB" id="9813152at2"/>
<dbReference type="InterPro" id="IPR050807">
    <property type="entry name" value="TransReg_Diox_bact_type"/>
</dbReference>
<dbReference type="EMBL" id="CP016286">
    <property type="protein sequence ID" value="ANP86008.1"/>
    <property type="molecule type" value="Genomic_DNA"/>
</dbReference>
<dbReference type="SUPFAM" id="SSF47413">
    <property type="entry name" value="lambda repressor-like DNA-binding domains"/>
    <property type="match status" value="1"/>
</dbReference>
<feature type="domain" description="HTH cro/C1-type" evidence="2">
    <location>
        <begin position="9"/>
        <end position="64"/>
    </location>
</feature>
<dbReference type="InterPro" id="IPR010982">
    <property type="entry name" value="Lambda_DNA-bd_dom_sf"/>
</dbReference>
<dbReference type="GO" id="GO:0003677">
    <property type="term" value="F:DNA binding"/>
    <property type="evidence" value="ECO:0007669"/>
    <property type="project" value="UniProtKB-KW"/>
</dbReference>
<dbReference type="AlphaFoldDB" id="A0A1B1C886"/>
<dbReference type="Gene3D" id="1.10.260.40">
    <property type="entry name" value="lambda repressor-like DNA-binding domains"/>
    <property type="match status" value="1"/>
</dbReference>
<sequence length="108" mass="12053">MQNKLGARIKALRTDKKLTLDQLAELSGSSKSYIWELENKNPPRPSAEKLADIAKALGVTADYLIGSDEQNRTQAEDIAFFRQYSGLPDDTRKVLRDMAESLAKLGKK</sequence>
<keyword evidence="1" id="KW-0238">DNA-binding</keyword>
<dbReference type="CDD" id="cd00093">
    <property type="entry name" value="HTH_XRE"/>
    <property type="match status" value="1"/>
</dbReference>
<dbReference type="GO" id="GO:0003700">
    <property type="term" value="F:DNA-binding transcription factor activity"/>
    <property type="evidence" value="ECO:0007669"/>
    <property type="project" value="TreeGrafter"/>
</dbReference>
<gene>
    <name evidence="3" type="ORF">BA011_09885</name>
</gene>